<feature type="region of interest" description="Disordered" evidence="1">
    <location>
        <begin position="248"/>
        <end position="271"/>
    </location>
</feature>
<evidence type="ECO:0008006" key="4">
    <source>
        <dbReference type="Google" id="ProtNLM"/>
    </source>
</evidence>
<dbReference type="EMBL" id="JACHNE010000001">
    <property type="protein sequence ID" value="MBB5799259.1"/>
    <property type="molecule type" value="Genomic_DNA"/>
</dbReference>
<evidence type="ECO:0000256" key="1">
    <source>
        <dbReference type="SAM" id="MobiDB-lite"/>
    </source>
</evidence>
<feature type="compositionally biased region" description="Basic and acidic residues" evidence="1">
    <location>
        <begin position="248"/>
        <end position="259"/>
    </location>
</feature>
<accession>A0A7W9LX27</accession>
<dbReference type="RefSeq" id="WP_184991449.1">
    <property type="nucleotide sequence ID" value="NZ_JACHNE010000001.1"/>
</dbReference>
<comment type="caution">
    <text evidence="2">The sequence shown here is derived from an EMBL/GenBank/DDBJ whole genome shotgun (WGS) entry which is preliminary data.</text>
</comment>
<dbReference type="Gene3D" id="3.40.50.150">
    <property type="entry name" value="Vaccinia Virus protein VP39"/>
    <property type="match status" value="1"/>
</dbReference>
<keyword evidence="3" id="KW-1185">Reference proteome</keyword>
<evidence type="ECO:0000313" key="2">
    <source>
        <dbReference type="EMBL" id="MBB5799259.1"/>
    </source>
</evidence>
<protein>
    <recommendedName>
        <fullName evidence="4">Methyltransferase</fullName>
    </recommendedName>
</protein>
<dbReference type="InterPro" id="IPR029063">
    <property type="entry name" value="SAM-dependent_MTases_sf"/>
</dbReference>
<dbReference type="AlphaFoldDB" id="A0A7W9LX27"/>
<dbReference type="SUPFAM" id="SSF53335">
    <property type="entry name" value="S-adenosyl-L-methionine-dependent methyltransferases"/>
    <property type="match status" value="1"/>
</dbReference>
<dbReference type="Pfam" id="PF04672">
    <property type="entry name" value="Methyltransf_19"/>
    <property type="match status" value="1"/>
</dbReference>
<name>A0A7W9LX27_9ACTN</name>
<sequence length="271" mass="28828">MERSSDRHSTGTAAQAPSVAGMYDFYAGGQQSRDADRQAATAAMAALPGLDVAVSANRAFLRRAVRHAAERGVTQFLDIGSGYLAPGDGNVHDVARRVVPDARVAYVELDPAGVAHNRALLRDTPGTVAVRGDFLKPHDILTDPEVCAVIDLDRPVALLLVAVLHFIEDKDDPWGKVGELRDALAPGSHLILSHAYIKPDTGSGPDAIKGVYRTFGSSLQNRGPVETGRFLDGFTLLEPGLTAMADWRPDPDTETEHPMSHSGVVGVGVKP</sequence>
<dbReference type="InterPro" id="IPR006764">
    <property type="entry name" value="SAM_dep_MeTrfase_SAV2177_type"/>
</dbReference>
<dbReference type="PIRSF" id="PIRSF017393">
    <property type="entry name" value="MTase_SAV2177"/>
    <property type="match status" value="1"/>
</dbReference>
<reference evidence="2 3" key="1">
    <citation type="submission" date="2020-08" db="EMBL/GenBank/DDBJ databases">
        <title>Sequencing the genomes of 1000 actinobacteria strains.</title>
        <authorList>
            <person name="Klenk H.-P."/>
        </authorList>
    </citation>
    <scope>NUCLEOTIDE SEQUENCE [LARGE SCALE GENOMIC DNA]</scope>
    <source>
        <strain evidence="2 3">DSM 40084</strain>
    </source>
</reference>
<dbReference type="Proteomes" id="UP000590647">
    <property type="component" value="Unassembled WGS sequence"/>
</dbReference>
<organism evidence="2 3">
    <name type="scientific">Streptomyces caelestis</name>
    <dbReference type="NCBI Taxonomy" id="36816"/>
    <lineage>
        <taxon>Bacteria</taxon>
        <taxon>Bacillati</taxon>
        <taxon>Actinomycetota</taxon>
        <taxon>Actinomycetes</taxon>
        <taxon>Kitasatosporales</taxon>
        <taxon>Streptomycetaceae</taxon>
        <taxon>Streptomyces</taxon>
    </lineage>
</organism>
<proteinExistence type="predicted"/>
<evidence type="ECO:0000313" key="3">
    <source>
        <dbReference type="Proteomes" id="UP000590647"/>
    </source>
</evidence>
<gene>
    <name evidence="2" type="ORF">HDA41_007223</name>
</gene>